<keyword evidence="4" id="KW-0472">Membrane</keyword>
<name>A0A0A0ER13_9GAMM</name>
<dbReference type="eggNOG" id="COG3292">
    <property type="taxonomic scope" value="Bacteria"/>
</dbReference>
<dbReference type="AlphaFoldDB" id="A0A0A0ER13"/>
<evidence type="ECO:0000256" key="1">
    <source>
        <dbReference type="ARBA" id="ARBA00001946"/>
    </source>
</evidence>
<dbReference type="Pfam" id="PF00990">
    <property type="entry name" value="GGDEF"/>
    <property type="match status" value="1"/>
</dbReference>
<organism evidence="7 8">
    <name type="scientific">Lysobacter daejeonensis GH1-9</name>
    <dbReference type="NCBI Taxonomy" id="1385517"/>
    <lineage>
        <taxon>Bacteria</taxon>
        <taxon>Pseudomonadati</taxon>
        <taxon>Pseudomonadota</taxon>
        <taxon>Gammaproteobacteria</taxon>
        <taxon>Lysobacterales</taxon>
        <taxon>Lysobacteraceae</taxon>
        <taxon>Aerolutibacter</taxon>
    </lineage>
</organism>
<keyword evidence="4" id="KW-0812">Transmembrane</keyword>
<dbReference type="SUPFAM" id="SSF63829">
    <property type="entry name" value="Calcium-dependent phosphotriesterase"/>
    <property type="match status" value="1"/>
</dbReference>
<comment type="caution">
    <text evidence="7">The sequence shown here is derived from an EMBL/GenBank/DDBJ whole genome shotgun (WGS) entry which is preliminary data.</text>
</comment>
<dbReference type="PANTHER" id="PTHR45138">
    <property type="entry name" value="REGULATORY COMPONENTS OF SENSORY TRANSDUCTION SYSTEM"/>
    <property type="match status" value="1"/>
</dbReference>
<dbReference type="SMART" id="SM00267">
    <property type="entry name" value="GGDEF"/>
    <property type="match status" value="1"/>
</dbReference>
<keyword evidence="5" id="KW-0732">Signal</keyword>
<dbReference type="GO" id="GO:0005886">
    <property type="term" value="C:plasma membrane"/>
    <property type="evidence" value="ECO:0007669"/>
    <property type="project" value="TreeGrafter"/>
</dbReference>
<evidence type="ECO:0000256" key="2">
    <source>
        <dbReference type="ARBA" id="ARBA00012528"/>
    </source>
</evidence>
<proteinExistence type="predicted"/>
<dbReference type="GO" id="GO:1902201">
    <property type="term" value="P:negative regulation of bacterial-type flagellum-dependent cell motility"/>
    <property type="evidence" value="ECO:0007669"/>
    <property type="project" value="TreeGrafter"/>
</dbReference>
<dbReference type="GO" id="GO:0052621">
    <property type="term" value="F:diguanylate cyclase activity"/>
    <property type="evidence" value="ECO:0007669"/>
    <property type="project" value="UniProtKB-EC"/>
</dbReference>
<reference evidence="7 8" key="1">
    <citation type="submission" date="2013-08" db="EMBL/GenBank/DDBJ databases">
        <title>Genome sequencing of Lysobacter.</title>
        <authorList>
            <person name="Zhang S."/>
            <person name="Wang G."/>
        </authorList>
    </citation>
    <scope>NUCLEOTIDE SEQUENCE [LARGE SCALE GENOMIC DNA]</scope>
    <source>
        <strain evidence="7 8">GH1-9</strain>
    </source>
</reference>
<dbReference type="SUPFAM" id="SSF69322">
    <property type="entry name" value="Tricorn protease domain 2"/>
    <property type="match status" value="1"/>
</dbReference>
<dbReference type="EC" id="2.7.7.65" evidence="2"/>
<dbReference type="InterPro" id="IPR029787">
    <property type="entry name" value="Nucleotide_cyclase"/>
</dbReference>
<feature type="chain" id="PRO_5001969177" description="diguanylate cyclase" evidence="5">
    <location>
        <begin position="21"/>
        <end position="975"/>
    </location>
</feature>
<evidence type="ECO:0000313" key="7">
    <source>
        <dbReference type="EMBL" id="KGM53391.1"/>
    </source>
</evidence>
<feature type="transmembrane region" description="Helical" evidence="4">
    <location>
        <begin position="759"/>
        <end position="781"/>
    </location>
</feature>
<dbReference type="InterPro" id="IPR043128">
    <property type="entry name" value="Rev_trsase/Diguanyl_cyclase"/>
</dbReference>
<dbReference type="Gene3D" id="2.130.10.10">
    <property type="entry name" value="YVTN repeat-like/Quinoprotein amine dehydrogenase"/>
    <property type="match status" value="1"/>
</dbReference>
<dbReference type="InterPro" id="IPR015943">
    <property type="entry name" value="WD40/YVTN_repeat-like_dom_sf"/>
</dbReference>
<evidence type="ECO:0000256" key="5">
    <source>
        <dbReference type="SAM" id="SignalP"/>
    </source>
</evidence>
<dbReference type="CDD" id="cd01949">
    <property type="entry name" value="GGDEF"/>
    <property type="match status" value="1"/>
</dbReference>
<dbReference type="eggNOG" id="COG3706">
    <property type="taxonomic scope" value="Bacteria"/>
</dbReference>
<dbReference type="STRING" id="1385517.N800_07645"/>
<evidence type="ECO:0000256" key="4">
    <source>
        <dbReference type="SAM" id="Phobius"/>
    </source>
</evidence>
<dbReference type="InterPro" id="IPR013783">
    <property type="entry name" value="Ig-like_fold"/>
</dbReference>
<comment type="catalytic activity">
    <reaction evidence="3">
        <text>2 GTP = 3',3'-c-di-GMP + 2 diphosphate</text>
        <dbReference type="Rhea" id="RHEA:24898"/>
        <dbReference type="ChEBI" id="CHEBI:33019"/>
        <dbReference type="ChEBI" id="CHEBI:37565"/>
        <dbReference type="ChEBI" id="CHEBI:58805"/>
        <dbReference type="EC" id="2.7.7.65"/>
    </reaction>
</comment>
<evidence type="ECO:0000259" key="6">
    <source>
        <dbReference type="PROSITE" id="PS50887"/>
    </source>
</evidence>
<dbReference type="Gene3D" id="2.60.40.10">
    <property type="entry name" value="Immunoglobulins"/>
    <property type="match status" value="1"/>
</dbReference>
<dbReference type="PANTHER" id="PTHR45138:SF9">
    <property type="entry name" value="DIGUANYLATE CYCLASE DGCM-RELATED"/>
    <property type="match status" value="1"/>
</dbReference>
<dbReference type="FunFam" id="3.30.70.270:FF:000001">
    <property type="entry name" value="Diguanylate cyclase domain protein"/>
    <property type="match status" value="1"/>
</dbReference>
<feature type="signal peptide" evidence="5">
    <location>
        <begin position="1"/>
        <end position="20"/>
    </location>
</feature>
<dbReference type="PROSITE" id="PS50887">
    <property type="entry name" value="GGDEF"/>
    <property type="match status" value="1"/>
</dbReference>
<dbReference type="SUPFAM" id="SSF55073">
    <property type="entry name" value="Nucleotide cyclase"/>
    <property type="match status" value="1"/>
</dbReference>
<dbReference type="Gene3D" id="3.30.70.270">
    <property type="match status" value="1"/>
</dbReference>
<sequence length="975" mass="107307">MVHTLLCLLIWLGWFGGACASPAAPLVSGLPGGLAGVPMTRQFSAEDFGASPQHLALSTDADGRLLVGNVDGLLRFDGETWRLFELPTRSAVRSIAVGADRRLYIGSYDTFGWMEPDGDGGLVYRDLLDAAGLRGEARRVGVVWDVLPAPSGVYFRSDHALHFLPYRGERARTWPLPAEVRGFFVDGDVLFARVEGQGFSRFVEGRFVPEPGADVFAHRGLPEVFPRRDWRLLLGVDGFYRADRNGITLIMGDGGAAFAGTGAYTAVELDDGSLVVGTHSGELFRYDSDLKLRLRMRLGSYGVQALGTDGEDGLWVATEVGLHRLSVPSPWSVIGSAQGVKGRIFDFEWFDGALWLATSRGVARLQHDAAGNDRYEAKDWVTYEANSLVATTRDLLVGHRDGLLVYRRGAARPIPLLTIDGGVYALLQSQHDPGLVFAFSEPALYLLREIDGHWVVWRQFPTDGISTWGVEESARGELWFGDTRGYPQRWRLDLDAGTLLDKAVFGRAEGLAADVAEGSNIYLLDGRVHTVVGGQGYRFDGRRFVPDAGAPFSLVDRPKELTVRETPMGAYAYTARQLWHRARRNGPWTQIHLSPDTAGGYGMLRVNADGALRISTWKGLVQYDPTEHTSVRQPLRVGIESISARRARTAPASGVAVAAEPLPSASLPVPRSGQVLDVAAGNSLNLRFSMVSMESGAQFRYRVHGVSSDWSSWNNAVLVVRPLPAGLYRVEVEGRTRAGREAEPLTLAFRVLPFWYETWWARLLGLLAVALAGTALVFALIRLRTRQYLATNRELEQRIAERTFALEDANRQLTELATEDPLTGIANRRVLETGLRREWNRCVANGQPLSALMIDVDHFKKFNDDHGHLEGDHTLRQVAELLHAHHDEERELLARYGGEEFSLLLPGVDVEQARQRAEALRATVAASPLGVTVSVGVAGFVPTRNAERDGLLRRADGALYRAKRGGRNRVEVDGD</sequence>
<accession>A0A0A0ER13</accession>
<dbReference type="EMBL" id="AVPU01000030">
    <property type="protein sequence ID" value="KGM53391.1"/>
    <property type="molecule type" value="Genomic_DNA"/>
</dbReference>
<comment type="cofactor">
    <cofactor evidence="1">
        <name>Mg(2+)</name>
        <dbReference type="ChEBI" id="CHEBI:18420"/>
    </cofactor>
</comment>
<dbReference type="InterPro" id="IPR000160">
    <property type="entry name" value="GGDEF_dom"/>
</dbReference>
<dbReference type="Proteomes" id="UP000029998">
    <property type="component" value="Unassembled WGS sequence"/>
</dbReference>
<dbReference type="NCBIfam" id="TIGR00254">
    <property type="entry name" value="GGDEF"/>
    <property type="match status" value="1"/>
</dbReference>
<keyword evidence="8" id="KW-1185">Reference proteome</keyword>
<evidence type="ECO:0000313" key="8">
    <source>
        <dbReference type="Proteomes" id="UP000029998"/>
    </source>
</evidence>
<feature type="domain" description="GGDEF" evidence="6">
    <location>
        <begin position="847"/>
        <end position="975"/>
    </location>
</feature>
<protein>
    <recommendedName>
        <fullName evidence="2">diguanylate cyclase</fullName>
        <ecNumber evidence="2">2.7.7.65</ecNumber>
    </recommendedName>
</protein>
<gene>
    <name evidence="7" type="ORF">N800_07645</name>
</gene>
<keyword evidence="4" id="KW-1133">Transmembrane helix</keyword>
<evidence type="ECO:0000256" key="3">
    <source>
        <dbReference type="ARBA" id="ARBA00034247"/>
    </source>
</evidence>
<dbReference type="GO" id="GO:0043709">
    <property type="term" value="P:cell adhesion involved in single-species biofilm formation"/>
    <property type="evidence" value="ECO:0007669"/>
    <property type="project" value="TreeGrafter"/>
</dbReference>
<dbReference type="InterPro" id="IPR050469">
    <property type="entry name" value="Diguanylate_Cyclase"/>
</dbReference>